<feature type="chain" id="PRO_5018217912" evidence="1">
    <location>
        <begin position="29"/>
        <end position="250"/>
    </location>
</feature>
<proteinExistence type="predicted"/>
<keyword evidence="1" id="KW-0732">Signal</keyword>
<protein>
    <submittedName>
        <fullName evidence="2">Uncharacterized protein</fullName>
    </submittedName>
</protein>
<dbReference type="AlphaFoldDB" id="A0A2A9F2N1"/>
<evidence type="ECO:0000313" key="2">
    <source>
        <dbReference type="EMBL" id="PFG44812.1"/>
    </source>
</evidence>
<dbReference type="Proteomes" id="UP000224130">
    <property type="component" value="Unassembled WGS sequence"/>
</dbReference>
<accession>A0A2A9F2N1</accession>
<dbReference type="OrthoDB" id="3829735at2"/>
<feature type="signal peptide" evidence="1">
    <location>
        <begin position="1"/>
        <end position="28"/>
    </location>
</feature>
<dbReference type="EMBL" id="PDJJ01000001">
    <property type="protein sequence ID" value="PFG44812.1"/>
    <property type="molecule type" value="Genomic_DNA"/>
</dbReference>
<dbReference type="RefSeq" id="WP_098464962.1">
    <property type="nucleotide sequence ID" value="NZ_PDJJ01000001.1"/>
</dbReference>
<gene>
    <name evidence="2" type="ORF">ATJ88_3549</name>
</gene>
<name>A0A2A9F2N1_9MICO</name>
<evidence type="ECO:0000313" key="3">
    <source>
        <dbReference type="Proteomes" id="UP000224130"/>
    </source>
</evidence>
<organism evidence="2 3">
    <name type="scientific">Isoptericola jiangsuensis</name>
    <dbReference type="NCBI Taxonomy" id="548579"/>
    <lineage>
        <taxon>Bacteria</taxon>
        <taxon>Bacillati</taxon>
        <taxon>Actinomycetota</taxon>
        <taxon>Actinomycetes</taxon>
        <taxon>Micrococcales</taxon>
        <taxon>Promicromonosporaceae</taxon>
        <taxon>Isoptericola</taxon>
    </lineage>
</organism>
<evidence type="ECO:0000256" key="1">
    <source>
        <dbReference type="SAM" id="SignalP"/>
    </source>
</evidence>
<reference evidence="2 3" key="1">
    <citation type="submission" date="2017-10" db="EMBL/GenBank/DDBJ databases">
        <title>Sequencing the genomes of 1000 actinobacteria strains.</title>
        <authorList>
            <person name="Klenk H.-P."/>
        </authorList>
    </citation>
    <scope>NUCLEOTIDE SEQUENCE [LARGE SCALE GENOMIC DNA]</scope>
    <source>
        <strain evidence="2 3">DSM 21863</strain>
    </source>
</reference>
<comment type="caution">
    <text evidence="2">The sequence shown here is derived from an EMBL/GenBank/DDBJ whole genome shotgun (WGS) entry which is preliminary data.</text>
</comment>
<sequence length="250" mass="26856">MRSLVRLAATSVAAASLLLGTLVAPASAATSPINVTSVTVKASYGGPAIAEKTKYYQYTTKATGTVTEGWVDIVGDVYRGSTKVASNIGLGYAYSGGKDYTGYITAKNSWGRGTFKVKNVRVVHDLYDGTKQTYKDTSYSGGTFYMKSAIDGNLTKYGTVIQVNTKGAKKTVKVGVKKYTVSKAWEPYAGKWVKIQFKKDGVWKTKKTVKLNSKGRATYAFTSSKKYKYRVVVPGTSTVMGGASQGTPKL</sequence>
<keyword evidence="3" id="KW-1185">Reference proteome</keyword>